<gene>
    <name evidence="2" type="ORF">FC21_GL001293</name>
</gene>
<dbReference type="InterPro" id="IPR010368">
    <property type="entry name" value="Com_YlbF"/>
</dbReference>
<dbReference type="PATRIC" id="fig|1423742.4.peg.1340"/>
<evidence type="ECO:0000313" key="3">
    <source>
        <dbReference type="Proteomes" id="UP000051084"/>
    </source>
</evidence>
<comment type="caution">
    <text evidence="2">The sequence shown here is derived from an EMBL/GenBank/DDBJ whole genome shotgun (WGS) entry which is preliminary data.</text>
</comment>
<keyword evidence="3" id="KW-1185">Reference proteome</keyword>
<protein>
    <recommendedName>
        <fullName evidence="1">UPF0342 protein FC21_GL001293</fullName>
    </recommendedName>
</protein>
<evidence type="ECO:0000313" key="2">
    <source>
        <dbReference type="EMBL" id="KRL94676.1"/>
    </source>
</evidence>
<organism evidence="2 3">
    <name type="scientific">Limosilactobacillus equigenerosi DSM 18793 = JCM 14505</name>
    <dbReference type="NCBI Taxonomy" id="1423742"/>
    <lineage>
        <taxon>Bacteria</taxon>
        <taxon>Bacillati</taxon>
        <taxon>Bacillota</taxon>
        <taxon>Bacilli</taxon>
        <taxon>Lactobacillales</taxon>
        <taxon>Lactobacillaceae</taxon>
        <taxon>Limosilactobacillus</taxon>
    </lineage>
</organism>
<dbReference type="STRING" id="417373.GCA_001570685_01374"/>
<reference evidence="2 3" key="1">
    <citation type="journal article" date="2015" name="Genome Announc.">
        <title>Expanding the biotechnology potential of lactobacilli through comparative genomics of 213 strains and associated genera.</title>
        <authorList>
            <person name="Sun Z."/>
            <person name="Harris H.M."/>
            <person name="McCann A."/>
            <person name="Guo C."/>
            <person name="Argimon S."/>
            <person name="Zhang W."/>
            <person name="Yang X."/>
            <person name="Jeffery I.B."/>
            <person name="Cooney J.C."/>
            <person name="Kagawa T.F."/>
            <person name="Liu W."/>
            <person name="Song Y."/>
            <person name="Salvetti E."/>
            <person name="Wrobel A."/>
            <person name="Rasinkangas P."/>
            <person name="Parkhill J."/>
            <person name="Rea M.C."/>
            <person name="O'Sullivan O."/>
            <person name="Ritari J."/>
            <person name="Douillard F.P."/>
            <person name="Paul Ross R."/>
            <person name="Yang R."/>
            <person name="Briner A.E."/>
            <person name="Felis G.E."/>
            <person name="de Vos W.M."/>
            <person name="Barrangou R."/>
            <person name="Klaenhammer T.R."/>
            <person name="Caufield P.W."/>
            <person name="Cui Y."/>
            <person name="Zhang H."/>
            <person name="O'Toole P.W."/>
        </authorList>
    </citation>
    <scope>NUCLEOTIDE SEQUENCE [LARGE SCALE GENOMIC DNA]</scope>
    <source>
        <strain evidence="2 3">DSM 18793</strain>
    </source>
</reference>
<dbReference type="InterPro" id="IPR023378">
    <property type="entry name" value="YheA/YmcA-like_dom_sf"/>
</dbReference>
<name>A0A0R1UPE3_9LACO</name>
<dbReference type="Gene3D" id="1.20.1500.10">
    <property type="entry name" value="YheA/YmcA-like"/>
    <property type="match status" value="1"/>
</dbReference>
<proteinExistence type="inferred from homology"/>
<sequence>MEEKTNMVNIFDTANELAHQMVETDEYKELKAAVEALKADEIAVKLFREFQSSQAAAQQKAAQGTELSEDEMNKIQDMAKQVSAQPSIVKLMEKEQRMNQMIQQIDQNVTSPIRGLYADLFEAPADK</sequence>
<dbReference type="EMBL" id="AZGC01000030">
    <property type="protein sequence ID" value="KRL94676.1"/>
    <property type="molecule type" value="Genomic_DNA"/>
</dbReference>
<dbReference type="HAMAP" id="MF_01526">
    <property type="entry name" value="UPF0342"/>
    <property type="match status" value="1"/>
</dbReference>
<dbReference type="Proteomes" id="UP000051084">
    <property type="component" value="Unassembled WGS sequence"/>
</dbReference>
<dbReference type="Pfam" id="PF06133">
    <property type="entry name" value="Com_YlbF"/>
    <property type="match status" value="1"/>
</dbReference>
<comment type="similarity">
    <text evidence="1">Belongs to the UPF0342 family.</text>
</comment>
<accession>A0A0R1UPE3</accession>
<evidence type="ECO:0000256" key="1">
    <source>
        <dbReference type="HAMAP-Rule" id="MF_01526"/>
    </source>
</evidence>
<dbReference type="AlphaFoldDB" id="A0A0R1UPE3"/>
<dbReference type="SUPFAM" id="SSF158622">
    <property type="entry name" value="YheA/YmcA-like"/>
    <property type="match status" value="1"/>
</dbReference>